<gene>
    <name evidence="1" type="ORF">SDC9_31596</name>
</gene>
<sequence>MNTEIFDLAVIRGLQKEIELFIQNSSNSNKDTVFRKLAMDLFRYQVVNCAPYAEFCTLLGIGPDDVSDIDGIPFLPVKFFKSKDVYSVKTPPEIVFTSSATTGMIPSRHPVSDLSLYELSFLEAFRNFYGNPEDFNILALLPSYLEREGSSLVYMAERLIKESKSEYSGFYLYNFDNLADNLIKLRESSKKTILLGVSFALVDFASSFNINFPELIIMETGGMKGRGKEMSREEIHNIIKGAFGVEKVHSEYGMAELLSQAYSYGDGVFSTPHWMKFLLRDFTNPLKILNDSEIGGLNIIDLSNINSCSFIETEDIGVKKAGNLWKIPGRITNSELRGCNLLLG</sequence>
<protein>
    <recommendedName>
        <fullName evidence="2">Acyl-protein synthetase LuxE domain-containing protein</fullName>
    </recommendedName>
</protein>
<organism evidence="1">
    <name type="scientific">bioreactor metagenome</name>
    <dbReference type="NCBI Taxonomy" id="1076179"/>
    <lineage>
        <taxon>unclassified sequences</taxon>
        <taxon>metagenomes</taxon>
        <taxon>ecological metagenomes</taxon>
    </lineage>
</organism>
<dbReference type="AlphaFoldDB" id="A0A644V3L1"/>
<dbReference type="Gene3D" id="3.40.50.12780">
    <property type="entry name" value="N-terminal domain of ligase-like"/>
    <property type="match status" value="1"/>
</dbReference>
<comment type="caution">
    <text evidence="1">The sequence shown here is derived from an EMBL/GenBank/DDBJ whole genome shotgun (WGS) entry which is preliminary data.</text>
</comment>
<proteinExistence type="predicted"/>
<evidence type="ECO:0008006" key="2">
    <source>
        <dbReference type="Google" id="ProtNLM"/>
    </source>
</evidence>
<dbReference type="InterPro" id="IPR042099">
    <property type="entry name" value="ANL_N_sf"/>
</dbReference>
<dbReference type="EMBL" id="VSSQ01000208">
    <property type="protein sequence ID" value="MPL85625.1"/>
    <property type="molecule type" value="Genomic_DNA"/>
</dbReference>
<accession>A0A644V3L1</accession>
<name>A0A644V3L1_9ZZZZ</name>
<evidence type="ECO:0000313" key="1">
    <source>
        <dbReference type="EMBL" id="MPL85625.1"/>
    </source>
</evidence>
<reference evidence="1" key="1">
    <citation type="submission" date="2019-08" db="EMBL/GenBank/DDBJ databases">
        <authorList>
            <person name="Kucharzyk K."/>
            <person name="Murdoch R.W."/>
            <person name="Higgins S."/>
            <person name="Loffler F."/>
        </authorList>
    </citation>
    <scope>NUCLEOTIDE SEQUENCE</scope>
</reference>